<comment type="caution">
    <text evidence="6">The sequence shown here is derived from an EMBL/GenBank/DDBJ whole genome shotgun (WGS) entry which is preliminary data.</text>
</comment>
<evidence type="ECO:0000256" key="1">
    <source>
        <dbReference type="ARBA" id="ARBA00004123"/>
    </source>
</evidence>
<comment type="subcellular location">
    <subcellularLocation>
        <location evidence="1">Nucleus</location>
    </subcellularLocation>
</comment>
<dbReference type="PANTHER" id="PTHR46481">
    <property type="entry name" value="ZINC FINGER BED DOMAIN-CONTAINING PROTEIN 4"/>
    <property type="match status" value="1"/>
</dbReference>
<keyword evidence="5" id="KW-0539">Nucleus</keyword>
<dbReference type="InterPro" id="IPR052035">
    <property type="entry name" value="ZnF_BED_domain_contain"/>
</dbReference>
<sequence length="145" mass="16330">MHLKPTAQEGPFTADSFYERLAKWIAVDDQLSEDDLPHCTKLTKIIINTFKREYTKMVDDIQNSLGCVALTIDIWSQMSLAAHMAITAHYIALATDGQLVLQSCLIAFQRLKGSHTGKHLAEVVWQVINELKIVGYAIQLDKPVY</sequence>
<reference evidence="6" key="1">
    <citation type="submission" date="2020-07" db="EMBL/GenBank/DDBJ databases">
        <authorList>
            <person name="Nieuwenhuis M."/>
            <person name="Van De Peppel L.J.J."/>
        </authorList>
    </citation>
    <scope>NUCLEOTIDE SEQUENCE</scope>
    <source>
        <strain evidence="6">AP01</strain>
        <tissue evidence="6">Mycelium</tissue>
    </source>
</reference>
<evidence type="ECO:0000256" key="5">
    <source>
        <dbReference type="ARBA" id="ARBA00023242"/>
    </source>
</evidence>
<keyword evidence="4" id="KW-0862">Zinc</keyword>
<dbReference type="EMBL" id="JABCKV010000901">
    <property type="protein sequence ID" value="KAG5640289.1"/>
    <property type="molecule type" value="Genomic_DNA"/>
</dbReference>
<dbReference type="OrthoDB" id="1607513at2759"/>
<dbReference type="Proteomes" id="UP000775547">
    <property type="component" value="Unassembled WGS sequence"/>
</dbReference>
<evidence type="ECO:0000256" key="2">
    <source>
        <dbReference type="ARBA" id="ARBA00022723"/>
    </source>
</evidence>
<gene>
    <name evidence="6" type="ORF">DXG03_009495</name>
</gene>
<proteinExistence type="predicted"/>
<keyword evidence="7" id="KW-1185">Reference proteome</keyword>
<keyword evidence="2" id="KW-0479">Metal-binding</keyword>
<evidence type="ECO:0000313" key="7">
    <source>
        <dbReference type="Proteomes" id="UP000775547"/>
    </source>
</evidence>
<evidence type="ECO:0000313" key="6">
    <source>
        <dbReference type="EMBL" id="KAG5640289.1"/>
    </source>
</evidence>
<organism evidence="6 7">
    <name type="scientific">Asterophora parasitica</name>
    <dbReference type="NCBI Taxonomy" id="117018"/>
    <lineage>
        <taxon>Eukaryota</taxon>
        <taxon>Fungi</taxon>
        <taxon>Dikarya</taxon>
        <taxon>Basidiomycota</taxon>
        <taxon>Agaricomycotina</taxon>
        <taxon>Agaricomycetes</taxon>
        <taxon>Agaricomycetidae</taxon>
        <taxon>Agaricales</taxon>
        <taxon>Tricholomatineae</taxon>
        <taxon>Lyophyllaceae</taxon>
        <taxon>Asterophora</taxon>
    </lineage>
</organism>
<evidence type="ECO:0000256" key="3">
    <source>
        <dbReference type="ARBA" id="ARBA00022771"/>
    </source>
</evidence>
<keyword evidence="3" id="KW-0863">Zinc-finger</keyword>
<dbReference type="AlphaFoldDB" id="A0A9P7K8N9"/>
<dbReference type="GO" id="GO:0005634">
    <property type="term" value="C:nucleus"/>
    <property type="evidence" value="ECO:0007669"/>
    <property type="project" value="UniProtKB-SubCell"/>
</dbReference>
<dbReference type="GO" id="GO:0008270">
    <property type="term" value="F:zinc ion binding"/>
    <property type="evidence" value="ECO:0007669"/>
    <property type="project" value="UniProtKB-KW"/>
</dbReference>
<protein>
    <submittedName>
        <fullName evidence="6">Uncharacterized protein</fullName>
    </submittedName>
</protein>
<reference evidence="6" key="2">
    <citation type="submission" date="2021-10" db="EMBL/GenBank/DDBJ databases">
        <title>Phylogenomics reveals ancestral predisposition of the termite-cultivated fungus Termitomyces towards a domesticated lifestyle.</title>
        <authorList>
            <person name="Auxier B."/>
            <person name="Grum-Grzhimaylo A."/>
            <person name="Cardenas M.E."/>
            <person name="Lodge J.D."/>
            <person name="Laessoe T."/>
            <person name="Pedersen O."/>
            <person name="Smith M.E."/>
            <person name="Kuyper T.W."/>
            <person name="Franco-Molano E.A."/>
            <person name="Baroni T.J."/>
            <person name="Aanen D.K."/>
        </authorList>
    </citation>
    <scope>NUCLEOTIDE SEQUENCE</scope>
    <source>
        <strain evidence="6">AP01</strain>
        <tissue evidence="6">Mycelium</tissue>
    </source>
</reference>
<evidence type="ECO:0000256" key="4">
    <source>
        <dbReference type="ARBA" id="ARBA00022833"/>
    </source>
</evidence>
<dbReference type="PANTHER" id="PTHR46481:SF10">
    <property type="entry name" value="ZINC FINGER BED DOMAIN-CONTAINING PROTEIN 39"/>
    <property type="match status" value="1"/>
</dbReference>
<name>A0A9P7K8N9_9AGAR</name>
<accession>A0A9P7K8N9</accession>